<keyword evidence="3" id="KW-0732">Signal</keyword>
<evidence type="ECO:0000313" key="5">
    <source>
        <dbReference type="EMBL" id="CAF9919974.1"/>
    </source>
</evidence>
<feature type="domain" description="Xylanolytic transcriptional activator regulatory" evidence="4">
    <location>
        <begin position="5"/>
        <end position="78"/>
    </location>
</feature>
<evidence type="ECO:0000313" key="6">
    <source>
        <dbReference type="Proteomes" id="UP000664521"/>
    </source>
</evidence>
<comment type="subcellular location">
    <subcellularLocation>
        <location evidence="1">Nucleus</location>
    </subcellularLocation>
</comment>
<dbReference type="GO" id="GO:0008270">
    <property type="term" value="F:zinc ion binding"/>
    <property type="evidence" value="ECO:0007669"/>
    <property type="project" value="InterPro"/>
</dbReference>
<organism evidence="5 6">
    <name type="scientific">Heterodermia speciosa</name>
    <dbReference type="NCBI Taxonomy" id="116794"/>
    <lineage>
        <taxon>Eukaryota</taxon>
        <taxon>Fungi</taxon>
        <taxon>Dikarya</taxon>
        <taxon>Ascomycota</taxon>
        <taxon>Pezizomycotina</taxon>
        <taxon>Lecanoromycetes</taxon>
        <taxon>OSLEUM clade</taxon>
        <taxon>Lecanoromycetidae</taxon>
        <taxon>Caliciales</taxon>
        <taxon>Physciaceae</taxon>
        <taxon>Heterodermia</taxon>
    </lineage>
</organism>
<feature type="signal peptide" evidence="3">
    <location>
        <begin position="1"/>
        <end position="20"/>
    </location>
</feature>
<dbReference type="GO" id="GO:0005634">
    <property type="term" value="C:nucleus"/>
    <property type="evidence" value="ECO:0007669"/>
    <property type="project" value="UniProtKB-SubCell"/>
</dbReference>
<dbReference type="GO" id="GO:0006351">
    <property type="term" value="P:DNA-templated transcription"/>
    <property type="evidence" value="ECO:0007669"/>
    <property type="project" value="InterPro"/>
</dbReference>
<dbReference type="Pfam" id="PF04082">
    <property type="entry name" value="Fungal_trans"/>
    <property type="match status" value="1"/>
</dbReference>
<comment type="caution">
    <text evidence="5">The sequence shown here is derived from an EMBL/GenBank/DDBJ whole genome shotgun (WGS) entry which is preliminary data.</text>
</comment>
<evidence type="ECO:0000259" key="4">
    <source>
        <dbReference type="SMART" id="SM00906"/>
    </source>
</evidence>
<feature type="chain" id="PRO_5034995621" description="Xylanolytic transcriptional activator regulatory domain-containing protein" evidence="3">
    <location>
        <begin position="21"/>
        <end position="397"/>
    </location>
</feature>
<dbReference type="OrthoDB" id="435881at2759"/>
<dbReference type="PANTHER" id="PTHR31001">
    <property type="entry name" value="UNCHARACTERIZED TRANSCRIPTIONAL REGULATORY PROTEIN"/>
    <property type="match status" value="1"/>
</dbReference>
<evidence type="ECO:0000256" key="3">
    <source>
        <dbReference type="SAM" id="SignalP"/>
    </source>
</evidence>
<keyword evidence="2" id="KW-0539">Nucleus</keyword>
<evidence type="ECO:0000256" key="1">
    <source>
        <dbReference type="ARBA" id="ARBA00004123"/>
    </source>
</evidence>
<keyword evidence="6" id="KW-1185">Reference proteome</keyword>
<dbReference type="PANTHER" id="PTHR31001:SF85">
    <property type="entry name" value="ZN(II)2CYS6 TRANSCRIPTION FACTOR (EUROFUNG)"/>
    <property type="match status" value="1"/>
</dbReference>
<proteinExistence type="predicted"/>
<dbReference type="EMBL" id="CAJPDS010000025">
    <property type="protein sequence ID" value="CAF9919974.1"/>
    <property type="molecule type" value="Genomic_DNA"/>
</dbReference>
<dbReference type="InterPro" id="IPR007219">
    <property type="entry name" value="XnlR_reg_dom"/>
</dbReference>
<protein>
    <recommendedName>
        <fullName evidence="4">Xylanolytic transcriptional activator regulatory domain-containing protein</fullName>
    </recommendedName>
</protein>
<dbReference type="SMART" id="SM00906">
    <property type="entry name" value="Fungal_trans"/>
    <property type="match status" value="1"/>
</dbReference>
<sequence length="397" mass="45065">MGRSTWTLIGLAKRIACALGLHHDGDGLAFSAFEAEMRRRLWWQIQILDMKASQDRGSECGLLEADADTQMPRNLNDQDFSYDSQHPLYDRQGPSEMTLSLLFTNALSTIREIYSRTLNRIDGALTYIEKRQMVKQFAERVESMCTAGADHLDPKVKMLRLISHYWTCQLFLTLYYPVQHGILSEHVQSRMQGLQIAKAVLDITESLEKDPCSSHFAWFLSTYAPWHAAAVICAELCHHPHGVLADQAREMVQSRFEEWNSKAADTKAVMVWASVKKLLKRASLARQRSESRVAVTQAVPPSDLDSLLRAFQSPRPFMTEQTTEPGDNFPNLYQPPYFDSSYGTLYQSSDHTTTGDSNIIPYGNTVPNPPEMLVDWNDFTFDINEFGADFDLASYTL</sequence>
<dbReference type="CDD" id="cd12148">
    <property type="entry name" value="fungal_TF_MHR"/>
    <property type="match status" value="1"/>
</dbReference>
<dbReference type="InterPro" id="IPR050613">
    <property type="entry name" value="Sec_Metabolite_Reg"/>
</dbReference>
<dbReference type="Proteomes" id="UP000664521">
    <property type="component" value="Unassembled WGS sequence"/>
</dbReference>
<reference evidence="5" key="1">
    <citation type="submission" date="2021-03" db="EMBL/GenBank/DDBJ databases">
        <authorList>
            <person name="Tagirdzhanova G."/>
        </authorList>
    </citation>
    <scope>NUCLEOTIDE SEQUENCE</scope>
</reference>
<gene>
    <name evidence="5" type="ORF">HETSPECPRED_004129</name>
</gene>
<dbReference type="AlphaFoldDB" id="A0A8H3INB3"/>
<name>A0A8H3INB3_9LECA</name>
<evidence type="ECO:0000256" key="2">
    <source>
        <dbReference type="ARBA" id="ARBA00023242"/>
    </source>
</evidence>
<dbReference type="GO" id="GO:0003677">
    <property type="term" value="F:DNA binding"/>
    <property type="evidence" value="ECO:0007669"/>
    <property type="project" value="InterPro"/>
</dbReference>
<accession>A0A8H3INB3</accession>